<evidence type="ECO:0000313" key="2">
    <source>
        <dbReference type="Proteomes" id="UP000325645"/>
    </source>
</evidence>
<dbReference type="AlphaFoldDB" id="A0A5E7VX14"/>
<dbReference type="Proteomes" id="UP000325645">
    <property type="component" value="Unassembled WGS sequence"/>
</dbReference>
<organism evidence="1 2">
    <name type="scientific">Pseudomonas fluorescens</name>
    <dbReference type="NCBI Taxonomy" id="294"/>
    <lineage>
        <taxon>Bacteria</taxon>
        <taxon>Pseudomonadati</taxon>
        <taxon>Pseudomonadota</taxon>
        <taxon>Gammaproteobacteria</taxon>
        <taxon>Pseudomonadales</taxon>
        <taxon>Pseudomonadaceae</taxon>
        <taxon>Pseudomonas</taxon>
    </lineage>
</organism>
<dbReference type="NCBIfam" id="NF040643">
    <property type="entry name" value="S6_alt_immun"/>
    <property type="match status" value="1"/>
</dbReference>
<evidence type="ECO:0000313" key="1">
    <source>
        <dbReference type="EMBL" id="VVQ27176.1"/>
    </source>
</evidence>
<protein>
    <submittedName>
        <fullName evidence="1">Uncharacterized protein</fullName>
    </submittedName>
</protein>
<dbReference type="RefSeq" id="WP_318191031.1">
    <property type="nucleotide sequence ID" value="NZ_CABVJH010000001.1"/>
</dbReference>
<gene>
    <name evidence="1" type="ORF">PS943_00243</name>
</gene>
<reference evidence="1 2" key="1">
    <citation type="submission" date="2019-09" db="EMBL/GenBank/DDBJ databases">
        <authorList>
            <person name="Chandra G."/>
            <person name="Truman W A."/>
        </authorList>
    </citation>
    <scope>NUCLEOTIDE SEQUENCE [LARGE SCALE GENOMIC DNA]</scope>
    <source>
        <strain evidence="1">PS943</strain>
    </source>
</reference>
<proteinExistence type="predicted"/>
<dbReference type="InterPro" id="IPR049810">
    <property type="entry name" value="S6_alt_immun-like"/>
</dbReference>
<sequence>MKPWRKLIESKPLADIEPGELELSESQVLTLKLLLSVDFPKGLEFFIGPRAAP</sequence>
<dbReference type="EMBL" id="CABVJH010000001">
    <property type="protein sequence ID" value="VVQ27176.1"/>
    <property type="molecule type" value="Genomic_DNA"/>
</dbReference>
<accession>A0A5E7VX14</accession>
<name>A0A5E7VX14_PSEFL</name>